<sequence>MVISVSVPNRSGMSVFPTTFALQQDNWNDYNFQTLYHLYYNSGEAAAPPTLIGGVKILRRGQTKLDGLQVSQAFERLDDRYCSVGTSLDYYQRLNEIPADQREEILSALRDVVAYPTLTDEFSTEPGWRTSLFRDNPDPSAFLDDAAAIYKNKLGDVADIGQVLTFRPANWNVPVILNFDAPFSPFAIFAAPPPGIGQGNVGLPRRVIAIVGRNGSGKSTLLSRIARVAYSAPSDRLRHEIASIGVFDPLTIGFLKIIAISYSAFDNFIVPGIYETELQQIANDIEKGSGRYIYAGLRDIVAEVRDDIANAASKVFVPGERARLESGDRRTTTKLKSLEQLAEEFERLIKQIVANNDEALFDEALLLLLADPSFADIETQARLELVGSDPRSAFLSWSTGHKIALHVVASLVAHCTRKSIVLFDEPETHLHPPLIAALMHSVRLVLERKNAFAIVATHSPVILQETLARHVRIVRRNGDIFDVLSPGIETFGENVGALTYDTFGLTAASSDFYRILDWLIATHSTLDQISHLFSPSLSGQALSYVLAGLARKAQQP</sequence>
<dbReference type="RefSeq" id="WP_029875088.1">
    <property type="nucleotide sequence ID" value="NZ_SILA01000005.1"/>
</dbReference>
<dbReference type="Pfam" id="PF13304">
    <property type="entry name" value="AAA_21"/>
    <property type="match status" value="1"/>
</dbReference>
<dbReference type="EMBL" id="SIOP01000001">
    <property type="protein sequence ID" value="TAY52072.1"/>
    <property type="molecule type" value="Genomic_DNA"/>
</dbReference>
<evidence type="ECO:0000259" key="1">
    <source>
        <dbReference type="SMART" id="SM00382"/>
    </source>
</evidence>
<evidence type="ECO:0000313" key="2">
    <source>
        <dbReference type="EMBL" id="TAY52072.1"/>
    </source>
</evidence>
<dbReference type="PANTHER" id="PTHR43581:SF2">
    <property type="entry name" value="EXCINUCLEASE ATPASE SUBUNIT"/>
    <property type="match status" value="1"/>
</dbReference>
<comment type="caution">
    <text evidence="2">The sequence shown here is derived from an EMBL/GenBank/DDBJ whole genome shotgun (WGS) entry which is preliminary data.</text>
</comment>
<dbReference type="SMART" id="SM00382">
    <property type="entry name" value="AAA"/>
    <property type="match status" value="1"/>
</dbReference>
<dbReference type="InterPro" id="IPR051396">
    <property type="entry name" value="Bact_Antivir_Def_Nuclease"/>
</dbReference>
<dbReference type="InterPro" id="IPR027417">
    <property type="entry name" value="P-loop_NTPase"/>
</dbReference>
<dbReference type="GO" id="GO:0016887">
    <property type="term" value="F:ATP hydrolysis activity"/>
    <property type="evidence" value="ECO:0007669"/>
    <property type="project" value="InterPro"/>
</dbReference>
<dbReference type="Gene3D" id="3.40.50.300">
    <property type="entry name" value="P-loop containing nucleotide triphosphate hydrolases"/>
    <property type="match status" value="2"/>
</dbReference>
<dbReference type="Proteomes" id="UP000292974">
    <property type="component" value="Unassembled WGS sequence"/>
</dbReference>
<proteinExistence type="predicted"/>
<gene>
    <name evidence="2" type="ORF">ELH90_10585</name>
</gene>
<reference evidence="2 3" key="1">
    <citation type="submission" date="2019-02" db="EMBL/GenBank/DDBJ databases">
        <title>The genomic architecture of introgression among sibling species of bacteria.</title>
        <authorList>
            <person name="Cavassim M.I.A."/>
            <person name="Moeskjaer S."/>
            <person name="Moslemi C."/>
            <person name="Fields B."/>
            <person name="Bachmann A."/>
            <person name="Vilhjalmsson B."/>
            <person name="Schierup M.H."/>
            <person name="Young J.P.W."/>
            <person name="Andersen S.U."/>
        </authorList>
    </citation>
    <scope>NUCLEOTIDE SEQUENCE [LARGE SCALE GENOMIC DNA]</scope>
    <source>
        <strain evidence="2 3">SM135B</strain>
    </source>
</reference>
<dbReference type="InterPro" id="IPR003959">
    <property type="entry name" value="ATPase_AAA_core"/>
</dbReference>
<dbReference type="AlphaFoldDB" id="A0A7M3DTZ2"/>
<keyword evidence="2" id="KW-0547">Nucleotide-binding</keyword>
<feature type="domain" description="AAA+ ATPase" evidence="1">
    <location>
        <begin position="204"/>
        <end position="479"/>
    </location>
</feature>
<evidence type="ECO:0000313" key="3">
    <source>
        <dbReference type="Proteomes" id="UP000292974"/>
    </source>
</evidence>
<dbReference type="GO" id="GO:0005524">
    <property type="term" value="F:ATP binding"/>
    <property type="evidence" value="ECO:0007669"/>
    <property type="project" value="UniProtKB-KW"/>
</dbReference>
<keyword evidence="2" id="KW-0067">ATP-binding</keyword>
<dbReference type="SUPFAM" id="SSF52540">
    <property type="entry name" value="P-loop containing nucleoside triphosphate hydrolases"/>
    <property type="match status" value="1"/>
</dbReference>
<name>A0A7M3DTZ2_RHILE</name>
<dbReference type="InterPro" id="IPR003593">
    <property type="entry name" value="AAA+_ATPase"/>
</dbReference>
<dbReference type="PANTHER" id="PTHR43581">
    <property type="entry name" value="ATP/GTP PHOSPHATASE"/>
    <property type="match status" value="1"/>
</dbReference>
<organism evidence="2 3">
    <name type="scientific">Rhizobium leguminosarum</name>
    <dbReference type="NCBI Taxonomy" id="384"/>
    <lineage>
        <taxon>Bacteria</taxon>
        <taxon>Pseudomonadati</taxon>
        <taxon>Pseudomonadota</taxon>
        <taxon>Alphaproteobacteria</taxon>
        <taxon>Hyphomicrobiales</taxon>
        <taxon>Rhizobiaceae</taxon>
        <taxon>Rhizobium/Agrobacterium group</taxon>
        <taxon>Rhizobium</taxon>
    </lineage>
</organism>
<protein>
    <submittedName>
        <fullName evidence="2">ATP-binding protein</fullName>
    </submittedName>
</protein>
<accession>A0A7M3DTZ2</accession>